<evidence type="ECO:0000256" key="1">
    <source>
        <dbReference type="ARBA" id="ARBA00037226"/>
    </source>
</evidence>
<dbReference type="GO" id="GO:0005737">
    <property type="term" value="C:cytoplasm"/>
    <property type="evidence" value="ECO:0007669"/>
    <property type="project" value="TreeGrafter"/>
</dbReference>
<dbReference type="Pfam" id="PF02777">
    <property type="entry name" value="Sod_Fe_C"/>
    <property type="match status" value="2"/>
</dbReference>
<name>A0A0F7SGF9_PHARH</name>
<dbReference type="PANTHER" id="PTHR43595">
    <property type="entry name" value="37S RIBOSOMAL PROTEIN S26, MITOCHONDRIAL"/>
    <property type="match status" value="1"/>
</dbReference>
<feature type="region of interest" description="Disordered" evidence="2">
    <location>
        <begin position="45"/>
        <end position="67"/>
    </location>
</feature>
<organism evidence="4">
    <name type="scientific">Phaffia rhodozyma</name>
    <name type="common">Yeast</name>
    <name type="synonym">Xanthophyllomyces dendrorhous</name>
    <dbReference type="NCBI Taxonomy" id="264483"/>
    <lineage>
        <taxon>Eukaryota</taxon>
        <taxon>Fungi</taxon>
        <taxon>Dikarya</taxon>
        <taxon>Basidiomycota</taxon>
        <taxon>Agaricomycotina</taxon>
        <taxon>Tremellomycetes</taxon>
        <taxon>Cystofilobasidiales</taxon>
        <taxon>Mrakiaceae</taxon>
        <taxon>Phaffia</taxon>
    </lineage>
</organism>
<feature type="domain" description="Manganese/iron superoxide dismutase C-terminal" evidence="3">
    <location>
        <begin position="349"/>
        <end position="397"/>
    </location>
</feature>
<reference evidence="4" key="1">
    <citation type="submission" date="2014-08" db="EMBL/GenBank/DDBJ databases">
        <authorList>
            <person name="Sharma Rahul"/>
            <person name="Thines Marco"/>
        </authorList>
    </citation>
    <scope>NUCLEOTIDE SEQUENCE</scope>
</reference>
<accession>A0A0F7SGF9</accession>
<feature type="compositionally biased region" description="Low complexity" evidence="2">
    <location>
        <begin position="45"/>
        <end position="60"/>
    </location>
</feature>
<feature type="domain" description="Manganese/iron superoxide dismutase C-terminal" evidence="3">
    <location>
        <begin position="183"/>
        <end position="240"/>
    </location>
</feature>
<dbReference type="AlphaFoldDB" id="A0A0F7SGF9"/>
<proteinExistence type="predicted"/>
<protein>
    <submittedName>
        <fullName evidence="4">Manganese/iron superoxide dismutase, C-terminal</fullName>
    </submittedName>
</protein>
<dbReference type="InterPro" id="IPR036314">
    <property type="entry name" value="SOD_C_sf"/>
</dbReference>
<evidence type="ECO:0000256" key="2">
    <source>
        <dbReference type="SAM" id="MobiDB-lite"/>
    </source>
</evidence>
<feature type="region of interest" description="Disordered" evidence="2">
    <location>
        <begin position="284"/>
        <end position="328"/>
    </location>
</feature>
<dbReference type="SUPFAM" id="SSF54719">
    <property type="entry name" value="Fe,Mn superoxide dismutase (SOD), C-terminal domain"/>
    <property type="match status" value="1"/>
</dbReference>
<dbReference type="EMBL" id="LN483144">
    <property type="protein sequence ID" value="CDZ96399.1"/>
    <property type="molecule type" value="Genomic_DNA"/>
</dbReference>
<sequence>MASPLRTLRRGLFFPSSSCATTSSSFSAFSSSSSSRRAISSTRLSYASSAEPTPASSETAQTALARPEGSRIGSFDIWSDRDVDGFLSARSVKVVAHEYQRYLMSSIKALRPRSSSPLQTATVQSLVSKTAVPSLSDKPEDQSVEQWTKDCDRLFKLSCEALNNNFFLSSLRDTSKPGQYPYQISKHIVSSFGSNSGFEQTLIGTASGLSSDGWLWLVQDPALKESGLALVTSQGEGTMLVSNGRLASKAGSDERLGFLASGMDDQGRVWGELASIGTVGVADQQDADTFSEKSPVEQDTIEGNEAEEGSPSSSSSSPSSSTTPSIYDLPPIWQELESSTPTNALSHEDMSFRSTIVPLACINLHEHAYVADHGVWGKEAYVKAWLRAVDWQKVQARLVRVQASMTTDDQSKGYRPDW</sequence>
<dbReference type="Gene3D" id="3.55.40.20">
    <property type="entry name" value="Iron/manganese superoxide dismutase, C-terminal domain"/>
    <property type="match status" value="1"/>
</dbReference>
<dbReference type="GO" id="GO:0004784">
    <property type="term" value="F:superoxide dismutase activity"/>
    <property type="evidence" value="ECO:0007669"/>
    <property type="project" value="InterPro"/>
</dbReference>
<feature type="compositionally biased region" description="Acidic residues" evidence="2">
    <location>
        <begin position="299"/>
        <end position="308"/>
    </location>
</feature>
<evidence type="ECO:0000313" key="4">
    <source>
        <dbReference type="EMBL" id="CDZ96399.1"/>
    </source>
</evidence>
<feature type="compositionally biased region" description="Low complexity" evidence="2">
    <location>
        <begin position="310"/>
        <end position="325"/>
    </location>
</feature>
<evidence type="ECO:0000259" key="3">
    <source>
        <dbReference type="Pfam" id="PF02777"/>
    </source>
</evidence>
<dbReference type="InterPro" id="IPR019832">
    <property type="entry name" value="Mn/Fe_SOD_C"/>
</dbReference>
<comment type="function">
    <text evidence="1">Component of the mitochondrial ribosome (mitoribosome), a dedicated translation machinery responsible for the synthesis of mitochondrial genome-encoded proteins, including at least some of the essential transmembrane subunits of the mitochondrial respiratory chain. The mitoribosomes are attached to the mitochondrial inner membrane and translation products are cotranslationally integrated into the membrane.</text>
</comment>
<dbReference type="GO" id="GO:0046872">
    <property type="term" value="F:metal ion binding"/>
    <property type="evidence" value="ECO:0007669"/>
    <property type="project" value="InterPro"/>
</dbReference>
<dbReference type="PANTHER" id="PTHR43595:SF2">
    <property type="entry name" value="SMALL RIBOSOMAL SUBUNIT PROTEIN MS42"/>
    <property type="match status" value="1"/>
</dbReference>